<dbReference type="AlphaFoldDB" id="A0A074Z3K9"/>
<reference evidence="2 3" key="1">
    <citation type="submission" date="2013-11" db="EMBL/GenBank/DDBJ databases">
        <title>Opisthorchis viverrini - life in the bile duct.</title>
        <authorList>
            <person name="Young N.D."/>
            <person name="Nagarajan N."/>
            <person name="Lin S.J."/>
            <person name="Korhonen P.K."/>
            <person name="Jex A.R."/>
            <person name="Hall R.S."/>
            <person name="Safavi-Hemami H."/>
            <person name="Kaewkong W."/>
            <person name="Bertrand D."/>
            <person name="Gao S."/>
            <person name="Seet Q."/>
            <person name="Wongkham S."/>
            <person name="Teh B.T."/>
            <person name="Wongkham C."/>
            <person name="Intapan P.M."/>
            <person name="Maleewong W."/>
            <person name="Yang X."/>
            <person name="Hu M."/>
            <person name="Wang Z."/>
            <person name="Hofmann A."/>
            <person name="Sternberg P.W."/>
            <person name="Tan P."/>
            <person name="Wang J."/>
            <person name="Gasser R.B."/>
        </authorList>
    </citation>
    <scope>NUCLEOTIDE SEQUENCE [LARGE SCALE GENOMIC DNA]</scope>
</reference>
<evidence type="ECO:0000256" key="1">
    <source>
        <dbReference type="SAM" id="MobiDB-lite"/>
    </source>
</evidence>
<accession>A0A074Z3K9</accession>
<proteinExistence type="predicted"/>
<feature type="compositionally biased region" description="Basic and acidic residues" evidence="1">
    <location>
        <begin position="135"/>
        <end position="149"/>
    </location>
</feature>
<dbReference type="CTD" id="20324276"/>
<evidence type="ECO:0000313" key="3">
    <source>
        <dbReference type="Proteomes" id="UP000054324"/>
    </source>
</evidence>
<dbReference type="OrthoDB" id="6274432at2759"/>
<dbReference type="RefSeq" id="XP_009174644.1">
    <property type="nucleotide sequence ID" value="XM_009176380.1"/>
</dbReference>
<dbReference type="GeneID" id="20324276"/>
<name>A0A074Z3K9_OPIVI</name>
<protein>
    <submittedName>
        <fullName evidence="2">Uncharacterized protein</fullName>
    </submittedName>
</protein>
<feature type="region of interest" description="Disordered" evidence="1">
    <location>
        <begin position="134"/>
        <end position="155"/>
    </location>
</feature>
<dbReference type="EMBL" id="KL596954">
    <property type="protein sequence ID" value="KER21613.1"/>
    <property type="molecule type" value="Genomic_DNA"/>
</dbReference>
<keyword evidence="3" id="KW-1185">Reference proteome</keyword>
<dbReference type="Proteomes" id="UP000054324">
    <property type="component" value="Unassembled WGS sequence"/>
</dbReference>
<dbReference type="KEGG" id="ovi:T265_10108"/>
<evidence type="ECO:0000313" key="2">
    <source>
        <dbReference type="EMBL" id="KER21613.1"/>
    </source>
</evidence>
<organism evidence="2 3">
    <name type="scientific">Opisthorchis viverrini</name>
    <name type="common">Southeast Asian liver fluke</name>
    <dbReference type="NCBI Taxonomy" id="6198"/>
    <lineage>
        <taxon>Eukaryota</taxon>
        <taxon>Metazoa</taxon>
        <taxon>Spiralia</taxon>
        <taxon>Lophotrochozoa</taxon>
        <taxon>Platyhelminthes</taxon>
        <taxon>Trematoda</taxon>
        <taxon>Digenea</taxon>
        <taxon>Opisthorchiida</taxon>
        <taxon>Opisthorchiata</taxon>
        <taxon>Opisthorchiidae</taxon>
        <taxon>Opisthorchis</taxon>
    </lineage>
</organism>
<sequence length="155" mass="17618">MSQSHCRKPPPVICLTEQIESLDLAAGQCVKSSSAFLGKSVAPDCGEGTPKELVQYIHGKRGSRAFTIFMLYMNSNSAQFVERNQHGHKFNWNTVHILAQARTKKEREFIEAWHSTEKALNKHIEIDPVYGPLQTKERRGGQREKEQTIRLKQGN</sequence>
<gene>
    <name evidence="2" type="ORF">T265_10108</name>
</gene>